<feature type="region of interest" description="Disordered" evidence="2">
    <location>
        <begin position="1"/>
        <end position="42"/>
    </location>
</feature>
<feature type="compositionally biased region" description="Polar residues" evidence="2">
    <location>
        <begin position="23"/>
        <end position="35"/>
    </location>
</feature>
<feature type="region of interest" description="Disordered" evidence="2">
    <location>
        <begin position="1235"/>
        <end position="1280"/>
    </location>
</feature>
<feature type="coiled-coil region" evidence="1">
    <location>
        <begin position="1144"/>
        <end position="1176"/>
    </location>
</feature>
<reference evidence="3 4" key="1">
    <citation type="journal article" date="2015" name="Sci. Rep.">
        <title>Genome of the facultative scuticociliatosis pathogen Pseudocohnilembus persalinus provides insight into its virulence through horizontal gene transfer.</title>
        <authorList>
            <person name="Xiong J."/>
            <person name="Wang G."/>
            <person name="Cheng J."/>
            <person name="Tian M."/>
            <person name="Pan X."/>
            <person name="Warren A."/>
            <person name="Jiang C."/>
            <person name="Yuan D."/>
            <person name="Miao W."/>
        </authorList>
    </citation>
    <scope>NUCLEOTIDE SEQUENCE [LARGE SCALE GENOMIC DNA]</scope>
    <source>
        <strain evidence="3">36N120E</strain>
    </source>
</reference>
<feature type="compositionally biased region" description="Low complexity" evidence="2">
    <location>
        <begin position="577"/>
        <end position="587"/>
    </location>
</feature>
<evidence type="ECO:0000256" key="1">
    <source>
        <dbReference type="SAM" id="Coils"/>
    </source>
</evidence>
<organism evidence="3 4">
    <name type="scientific">Pseudocohnilembus persalinus</name>
    <name type="common">Ciliate</name>
    <dbReference type="NCBI Taxonomy" id="266149"/>
    <lineage>
        <taxon>Eukaryota</taxon>
        <taxon>Sar</taxon>
        <taxon>Alveolata</taxon>
        <taxon>Ciliophora</taxon>
        <taxon>Intramacronucleata</taxon>
        <taxon>Oligohymenophorea</taxon>
        <taxon>Scuticociliatia</taxon>
        <taxon>Philasterida</taxon>
        <taxon>Pseudocohnilembidae</taxon>
        <taxon>Pseudocohnilembus</taxon>
    </lineage>
</organism>
<feature type="compositionally biased region" description="Polar residues" evidence="2">
    <location>
        <begin position="215"/>
        <end position="229"/>
    </location>
</feature>
<evidence type="ECO:0000313" key="4">
    <source>
        <dbReference type="Proteomes" id="UP000054937"/>
    </source>
</evidence>
<dbReference type="EMBL" id="LDAU01000231">
    <property type="protein sequence ID" value="KRW98773.1"/>
    <property type="molecule type" value="Genomic_DNA"/>
</dbReference>
<name>A0A0V0Q9C7_PSEPJ</name>
<feature type="compositionally biased region" description="Low complexity" evidence="2">
    <location>
        <begin position="1235"/>
        <end position="1249"/>
    </location>
</feature>
<accession>A0A0V0Q9C7</accession>
<feature type="compositionally biased region" description="Polar residues" evidence="2">
    <location>
        <begin position="1200"/>
        <end position="1209"/>
    </location>
</feature>
<gene>
    <name evidence="3" type="ORF">PPERSA_03908</name>
</gene>
<feature type="compositionally biased region" description="Polar residues" evidence="2">
    <location>
        <begin position="896"/>
        <end position="907"/>
    </location>
</feature>
<proteinExistence type="predicted"/>
<feature type="compositionally biased region" description="Polar residues" evidence="2">
    <location>
        <begin position="1250"/>
        <end position="1260"/>
    </location>
</feature>
<feature type="coiled-coil region" evidence="1">
    <location>
        <begin position="686"/>
        <end position="713"/>
    </location>
</feature>
<dbReference type="Proteomes" id="UP000054937">
    <property type="component" value="Unassembled WGS sequence"/>
</dbReference>
<feature type="region of interest" description="Disordered" evidence="2">
    <location>
        <begin position="390"/>
        <end position="426"/>
    </location>
</feature>
<feature type="region of interest" description="Disordered" evidence="2">
    <location>
        <begin position="944"/>
        <end position="966"/>
    </location>
</feature>
<comment type="caution">
    <text evidence="3">The sequence shown here is derived from an EMBL/GenBank/DDBJ whole genome shotgun (WGS) entry which is preliminary data.</text>
</comment>
<feature type="compositionally biased region" description="Polar residues" evidence="2">
    <location>
        <begin position="399"/>
        <end position="414"/>
    </location>
</feature>
<feature type="region of interest" description="Disordered" evidence="2">
    <location>
        <begin position="1190"/>
        <end position="1209"/>
    </location>
</feature>
<feature type="region of interest" description="Disordered" evidence="2">
    <location>
        <begin position="506"/>
        <end position="530"/>
    </location>
</feature>
<evidence type="ECO:0000313" key="3">
    <source>
        <dbReference type="EMBL" id="KRW98773.1"/>
    </source>
</evidence>
<feature type="region of interest" description="Disordered" evidence="2">
    <location>
        <begin position="785"/>
        <end position="804"/>
    </location>
</feature>
<feature type="region of interest" description="Disordered" evidence="2">
    <location>
        <begin position="873"/>
        <end position="916"/>
    </location>
</feature>
<feature type="compositionally biased region" description="Polar residues" evidence="2">
    <location>
        <begin position="793"/>
        <end position="804"/>
    </location>
</feature>
<keyword evidence="1" id="KW-0175">Coiled coil</keyword>
<keyword evidence="4" id="KW-1185">Reference proteome</keyword>
<feature type="compositionally biased region" description="Polar residues" evidence="2">
    <location>
        <begin position="824"/>
        <end position="837"/>
    </location>
</feature>
<feature type="region of interest" description="Disordered" evidence="2">
    <location>
        <begin position="1102"/>
        <end position="1128"/>
    </location>
</feature>
<feature type="region of interest" description="Disordered" evidence="2">
    <location>
        <begin position="215"/>
        <end position="236"/>
    </location>
</feature>
<feature type="compositionally biased region" description="Basic residues" evidence="2">
    <location>
        <begin position="416"/>
        <end position="425"/>
    </location>
</feature>
<dbReference type="InParanoid" id="A0A0V0Q9C7"/>
<protein>
    <submittedName>
        <fullName evidence="3">Uncharacterized protein</fullName>
    </submittedName>
</protein>
<feature type="region of interest" description="Disordered" evidence="2">
    <location>
        <begin position="577"/>
        <end position="605"/>
    </location>
</feature>
<feature type="compositionally biased region" description="Polar residues" evidence="2">
    <location>
        <begin position="1117"/>
        <end position="1127"/>
    </location>
</feature>
<feature type="region of interest" description="Disordered" evidence="2">
    <location>
        <begin position="820"/>
        <end position="851"/>
    </location>
</feature>
<sequence>MEALQQLRIKKQEEKNRKKSYLNFENESENQQYSARDQEKKNSKAIILVTDSEKSDEENLMNERLNNLLSKNTFKTINTNSLFNGISQINQQRKSKRQMEIASQLKKYLESLKTVQQGEEHMLQIDKKGKNFKMYNGRFPSPNERMKNKMCNDYDQITNKEHYRRKSCYCQTCGQNNQKIERLILQGLPKIRPQQYLYERAKRRKAKDIRNKNRNSFLKQGSGSSSNRIFQKGNKFDYTPSSNREIKKKISFLSKNSKNDITPKLLSVHNYNQDNNSNSTQNDKQFQTYQKGISGFFNIFSKKKQSNNNLDPMAESSNSQQRLRRCSFFLKNENNNKRKTMLSNKELNSCSNLSNSKQSQKQLLTEDSDIRLTSQNSSLLSIEEQYQDSYNDMKKKQSSIKGQNSQKSQDGNSSKMKIKKKKKKIQNLNQNQNQSEKFLYPQINKQQNQYGIVNEVKTEMEETPFRIAVSKASSYSNNQSKNQSPTNLLNLNQNKVSPKFSLFSQKNKNGNENEKFNNFNNRQQTESSEDNEIIYINNTQKDQEDNLNNIIDKKGLQQNLSTNKKKSQDFQKNVKKNVNFKSSSSPPQKKKQSKNQNSGLDKGQKETLLRSIIQQFKAKEEEEINQFASVFTQNQNSVLTQEQPEQKKEFKNFVNKIALNQYTKKKNKYDQEMGDYYYDILKMVGEENFEDLVKDSDDEREQIKKNYQKKKAKSKNQITKCFIDMYRFRPNNTVQNYLTIQRKKSIFNKLIPSLSQNNSQNSLLQVVNQAKLQKAYENAQKLSLKNKSDNLQEDQNQQSDIKNESNNQFSMLLKSFVNKKQEENTTSQQESLPQSQKQAEEGQLKTQNDQIINQKENQVETLKKKAKFSLDLSNNINNKKNAKKSGKQSSQPQSKRSLNSEKSGTKISNKKQGKSHSYVLGIQNSFQQKLGKNQGFNFKPLKIQSTQQQQQQMEKSEKLNNQQQNQENGVNQNVLKQIEKNQLNLDEQQIIYSPRIIQGENHAYFKNLHNKNSQQNQELKNVGFESSSQFYSPTASRKKQYLQEIKPVKTLKQIYESQDGFFIKKNKTQNDLLNTNIGSGNSLGDGYNLLGIKSQRADHFLSTQSNGKSRKKKSSLHNKISPRSTLYMSPEKKVQALLQEIDEQQNLNRKREYLQQQKLQQQNQINNQDIQQEKQQIQINQISSDYNNQQCLSPCKKQRNNTSNSNNKMYSSQITNFVSYKKSACQLNQQSQLKQQSQSQQKSKLQLSSTQTNLGNTLLQKNKRKKSSHKSTYQNLKPYLVSPNSSQSNYYISKANYNGKFQQKNGYSEKFLAQSLNNNNCSNQKFNNNKDKLNYMSQHKNEQIKINNSNGIENSSKFFRTNSNFYQEKFSPIKKFAHKNSGNLQFNMSGSGNLQL</sequence>
<evidence type="ECO:0000256" key="2">
    <source>
        <dbReference type="SAM" id="MobiDB-lite"/>
    </source>
</evidence>